<reference evidence="2" key="2">
    <citation type="submission" date="2021-09" db="EMBL/GenBank/DDBJ databases">
        <authorList>
            <person name="Gilroy R."/>
        </authorList>
    </citation>
    <scope>NUCLEOTIDE SEQUENCE</scope>
    <source>
        <strain evidence="2">CHK124-7917</strain>
    </source>
</reference>
<keyword evidence="1" id="KW-0812">Transmembrane</keyword>
<protein>
    <submittedName>
        <fullName evidence="2">Uncharacterized protein</fullName>
    </submittedName>
</protein>
<keyword evidence="1" id="KW-1133">Transmembrane helix</keyword>
<organism evidence="2 3">
    <name type="scientific">Thermophilibacter provencensis</name>
    <dbReference type="NCBI Taxonomy" id="1852386"/>
    <lineage>
        <taxon>Bacteria</taxon>
        <taxon>Bacillati</taxon>
        <taxon>Actinomycetota</taxon>
        <taxon>Coriobacteriia</taxon>
        <taxon>Coriobacteriales</taxon>
        <taxon>Atopobiaceae</taxon>
        <taxon>Thermophilibacter</taxon>
    </lineage>
</organism>
<reference evidence="2" key="1">
    <citation type="journal article" date="2021" name="PeerJ">
        <title>Extensive microbial diversity within the chicken gut microbiome revealed by metagenomics and culture.</title>
        <authorList>
            <person name="Gilroy R."/>
            <person name="Ravi A."/>
            <person name="Getino M."/>
            <person name="Pursley I."/>
            <person name="Horton D.L."/>
            <person name="Alikhan N.F."/>
            <person name="Baker D."/>
            <person name="Gharbi K."/>
            <person name="Hall N."/>
            <person name="Watson M."/>
            <person name="Adriaenssens E.M."/>
            <person name="Foster-Nyarko E."/>
            <person name="Jarju S."/>
            <person name="Secka A."/>
            <person name="Antonio M."/>
            <person name="Oren A."/>
            <person name="Chaudhuri R.R."/>
            <person name="La Ragione R."/>
            <person name="Hildebrand F."/>
            <person name="Pallen M.J."/>
        </authorList>
    </citation>
    <scope>NUCLEOTIDE SEQUENCE</scope>
    <source>
        <strain evidence="2">CHK124-7917</strain>
    </source>
</reference>
<sequence length="229" mass="23034">MEGFIGIAVAGITALLGAYMIVTGDCRLLHGYHYATTPESERPRLARETGAWMVVLAVAIALMIPSALPDWATVVGVVLLVAGIAGTLVTIARHNGGLVTSASGSGLVGLGPRASMAVCVAVGALLSLMGVIPGAHMIVTGDVSLLHGYHYANVALADVPALATGEGLAMVGLGASALIFMIGIGGQSALRPASRWAKVLMVAGGVLFAASIVAMLLLIVHFNGSLMGA</sequence>
<proteinExistence type="predicted"/>
<feature type="transmembrane region" description="Helical" evidence="1">
    <location>
        <begin position="50"/>
        <end position="68"/>
    </location>
</feature>
<dbReference type="EMBL" id="DYWQ01000090">
    <property type="protein sequence ID" value="HJF45299.1"/>
    <property type="molecule type" value="Genomic_DNA"/>
</dbReference>
<feature type="transmembrane region" description="Helical" evidence="1">
    <location>
        <begin position="196"/>
        <end position="222"/>
    </location>
</feature>
<evidence type="ECO:0000313" key="3">
    <source>
        <dbReference type="Proteomes" id="UP000697330"/>
    </source>
</evidence>
<keyword evidence="1" id="KW-0472">Membrane</keyword>
<feature type="transmembrane region" description="Helical" evidence="1">
    <location>
        <begin position="74"/>
        <end position="93"/>
    </location>
</feature>
<dbReference type="AlphaFoldDB" id="A0A921GG58"/>
<dbReference type="RefSeq" id="WP_274959098.1">
    <property type="nucleotide sequence ID" value="NZ_DYWQ01000090.1"/>
</dbReference>
<feature type="transmembrane region" description="Helical" evidence="1">
    <location>
        <begin position="159"/>
        <end position="184"/>
    </location>
</feature>
<comment type="caution">
    <text evidence="2">The sequence shown here is derived from an EMBL/GenBank/DDBJ whole genome shotgun (WGS) entry which is preliminary data.</text>
</comment>
<dbReference type="Proteomes" id="UP000697330">
    <property type="component" value="Unassembled WGS sequence"/>
</dbReference>
<gene>
    <name evidence="2" type="ORF">K8U72_05885</name>
</gene>
<evidence type="ECO:0000256" key="1">
    <source>
        <dbReference type="SAM" id="Phobius"/>
    </source>
</evidence>
<name>A0A921GG58_9ACTN</name>
<feature type="transmembrane region" description="Helical" evidence="1">
    <location>
        <begin position="6"/>
        <end position="29"/>
    </location>
</feature>
<evidence type="ECO:0000313" key="2">
    <source>
        <dbReference type="EMBL" id="HJF45299.1"/>
    </source>
</evidence>
<feature type="transmembrane region" description="Helical" evidence="1">
    <location>
        <begin position="114"/>
        <end position="139"/>
    </location>
</feature>
<accession>A0A921GG58</accession>